<dbReference type="OMA" id="WWVEVRM"/>
<dbReference type="EMBL" id="SPRC01000025">
    <property type="protein sequence ID" value="TIB78630.1"/>
    <property type="molecule type" value="Genomic_DNA"/>
</dbReference>
<evidence type="ECO:0000256" key="7">
    <source>
        <dbReference type="ARBA" id="ARBA00022824"/>
    </source>
</evidence>
<dbReference type="InterPro" id="IPR005599">
    <property type="entry name" value="GPI_mannosylTrfase"/>
</dbReference>
<comment type="function">
    <text evidence="10">Mannosyltransferase that operates in the biosynthetic pathway of dolichol-linked oligosaccharides, the glycan precursors employed in protein asparagine (N)-glycosylation. The assembly of dolichol-linked oligosaccharides begins on the cytosolic side of the endoplasmic reticulum membrane and finishes in its lumen. The sequential addition of sugars to dolichol pyrophosphate produces dolichol-linked oligosaccharides containing fourteen sugars, including two GlcNAcs, nine mannoses and three glucoses. Once assembled, the oligosaccharide is transferred from the lipid to nascent proteins by oligosaccharyltransferases. In the lumen of the endoplasmic reticulum, adds the eighth mannose residue in an alpha-1,6 linkage onto Man(7)GlcNAc(2)-PP-dolichol to produce Man(8)GlcNAc(2)-PP-dolichol.</text>
</comment>
<evidence type="ECO:0000256" key="4">
    <source>
        <dbReference type="ARBA" id="ARBA00022676"/>
    </source>
</evidence>
<evidence type="ECO:0000256" key="6">
    <source>
        <dbReference type="ARBA" id="ARBA00022692"/>
    </source>
</evidence>
<dbReference type="PANTHER" id="PTHR22760:SF1">
    <property type="entry name" value="DOL-P-MAN:MAN(7)GLCNAC(2)-PP-DOL ALPHA-1,6-MANNOSYLTRANSFERASE"/>
    <property type="match status" value="1"/>
</dbReference>
<proteinExistence type="inferred from homology"/>
<feature type="chain" id="PRO_5044609214" description="Mannosyltransferase" evidence="13">
    <location>
        <begin position="20"/>
        <end position="504"/>
    </location>
</feature>
<dbReference type="EMBL" id="SPRO01000002">
    <property type="protein sequence ID" value="TIC34179.1"/>
    <property type="molecule type" value="Genomic_DNA"/>
</dbReference>
<evidence type="ECO:0000256" key="8">
    <source>
        <dbReference type="ARBA" id="ARBA00022989"/>
    </source>
</evidence>
<dbReference type="Proteomes" id="UP000310685">
    <property type="component" value="Unassembled WGS sequence"/>
</dbReference>
<keyword evidence="8 12" id="KW-1133">Transmembrane helix</keyword>
<evidence type="ECO:0000256" key="5">
    <source>
        <dbReference type="ARBA" id="ARBA00022679"/>
    </source>
</evidence>
<comment type="caution">
    <text evidence="14">The sequence shown here is derived from an EMBL/GenBank/DDBJ whole genome shotgun (WGS) entry which is preliminary data.</text>
</comment>
<comment type="subcellular location">
    <subcellularLocation>
        <location evidence="1 12">Endoplasmic reticulum membrane</location>
        <topology evidence="1 12">Multi-pass membrane protein</topology>
    </subcellularLocation>
</comment>
<evidence type="ECO:0000313" key="15">
    <source>
        <dbReference type="EMBL" id="TIC34179.1"/>
    </source>
</evidence>
<dbReference type="PANTHER" id="PTHR22760">
    <property type="entry name" value="GLYCOSYLTRANSFERASE"/>
    <property type="match status" value="1"/>
</dbReference>
<evidence type="ECO:0000256" key="10">
    <source>
        <dbReference type="ARBA" id="ARBA00044721"/>
    </source>
</evidence>
<comment type="similarity">
    <text evidence="3 12">Belongs to the glycosyltransferase 22 family.</text>
</comment>
<evidence type="ECO:0000256" key="12">
    <source>
        <dbReference type="RuleBase" id="RU363075"/>
    </source>
</evidence>
<name>A0A4T0N436_9BASI</name>
<evidence type="ECO:0000256" key="1">
    <source>
        <dbReference type="ARBA" id="ARBA00004477"/>
    </source>
</evidence>
<protein>
    <recommendedName>
        <fullName evidence="12">Mannosyltransferase</fullName>
        <ecNumber evidence="12">2.4.1.-</ecNumber>
    </recommendedName>
</protein>
<sequence length="504" mass="57714">MKLNIKLTAFLTTVVFVQIYLSPFTKVEESFNIQAIHDHLIYTPRNISKYDHFEFPGVVPRTFIGNLLLSLPLQFLKNYTSLFNLQYASRFLLGFINVITTQLVFNQVSDAFNQNAVIWMTLLTASQFHFTFWCSRALPNLFALPLVNISTFYSIRASIDRQNKGKYGIISLSTLTIAAVIFRLELILLIAPLSFQLWFNKCISLKNIIVIGVLSALTALTATISIDSYFWDQRFLWPEFNAFVFNIFQDKAKDWGVSPWRTYFLNYLPKILLTALPLSYIAILPKSDILPNETVSTSKVIVVKENDSKTQVTKAPFQPLSLLFPSLFYIFILSFIGHKEWRFIIYVIPVFNSIAGLAMARLWDLRNSKILTTKSLMIIPICALCLNLLITSFMTAVSSRNYPGGYALQEFHEIVSNDQPSAVHLDTLTAMTGATRFGELFRNNGWTYLKNEDHIPLEAEWRIAENVEAGWNVVRPIKGLRSFRLKSLEVEIGDVLYIQQRISQ</sequence>
<feature type="transmembrane region" description="Helical" evidence="12">
    <location>
        <begin position="375"/>
        <end position="394"/>
    </location>
</feature>
<dbReference type="GO" id="GO:0006487">
    <property type="term" value="P:protein N-linked glycosylation"/>
    <property type="evidence" value="ECO:0007669"/>
    <property type="project" value="TreeGrafter"/>
</dbReference>
<gene>
    <name evidence="15" type="ORF">E3Q10_00302</name>
    <name evidence="14" type="ORF">E3Q22_02543</name>
</gene>
<evidence type="ECO:0000256" key="9">
    <source>
        <dbReference type="ARBA" id="ARBA00023136"/>
    </source>
</evidence>
<comment type="pathway">
    <text evidence="2">Protein modification; protein glycosylation.</text>
</comment>
<feature type="transmembrane region" description="Helical" evidence="12">
    <location>
        <begin position="319"/>
        <end position="337"/>
    </location>
</feature>
<feature type="transmembrane region" description="Helical" evidence="12">
    <location>
        <begin position="87"/>
        <end position="105"/>
    </location>
</feature>
<organism evidence="14 17">
    <name type="scientific">Wallemia mellicola</name>
    <dbReference type="NCBI Taxonomy" id="1708541"/>
    <lineage>
        <taxon>Eukaryota</taxon>
        <taxon>Fungi</taxon>
        <taxon>Dikarya</taxon>
        <taxon>Basidiomycota</taxon>
        <taxon>Wallemiomycotina</taxon>
        <taxon>Wallemiomycetes</taxon>
        <taxon>Wallemiales</taxon>
        <taxon>Wallemiaceae</taxon>
        <taxon>Wallemia</taxon>
    </lineage>
</organism>
<dbReference type="GO" id="GO:0052917">
    <property type="term" value="F:dol-P-Man:Man(7)GlcNAc(2)-PP-Dol alpha-1,6-mannosyltransferase activity"/>
    <property type="evidence" value="ECO:0007669"/>
    <property type="project" value="UniProtKB-EC"/>
</dbReference>
<keyword evidence="6 12" id="KW-0812">Transmembrane</keyword>
<accession>A0A4T0N436</accession>
<dbReference type="UniPathway" id="UPA00378"/>
<evidence type="ECO:0000256" key="11">
    <source>
        <dbReference type="ARBA" id="ARBA00048899"/>
    </source>
</evidence>
<feature type="transmembrane region" description="Helical" evidence="12">
    <location>
        <begin position="343"/>
        <end position="363"/>
    </location>
</feature>
<evidence type="ECO:0000256" key="13">
    <source>
        <dbReference type="SAM" id="SignalP"/>
    </source>
</evidence>
<feature type="transmembrane region" description="Helical" evidence="12">
    <location>
        <begin position="167"/>
        <end position="195"/>
    </location>
</feature>
<feature type="transmembrane region" description="Helical" evidence="12">
    <location>
        <begin position="207"/>
        <end position="231"/>
    </location>
</feature>
<dbReference type="AlphaFoldDB" id="A0A4T0N436"/>
<dbReference type="EC" id="2.4.1.-" evidence="12"/>
<feature type="transmembrane region" description="Helical" evidence="12">
    <location>
        <begin position="264"/>
        <end position="283"/>
    </location>
</feature>
<keyword evidence="13" id="KW-0732">Signal</keyword>
<dbReference type="Pfam" id="PF03901">
    <property type="entry name" value="Glyco_transf_22"/>
    <property type="match status" value="1"/>
</dbReference>
<evidence type="ECO:0000256" key="3">
    <source>
        <dbReference type="ARBA" id="ARBA00007063"/>
    </source>
</evidence>
<evidence type="ECO:0000313" key="14">
    <source>
        <dbReference type="EMBL" id="TIB78630.1"/>
    </source>
</evidence>
<evidence type="ECO:0000313" key="16">
    <source>
        <dbReference type="Proteomes" id="UP000305647"/>
    </source>
</evidence>
<feature type="signal peptide" evidence="13">
    <location>
        <begin position="1"/>
        <end position="19"/>
    </location>
</feature>
<dbReference type="Proteomes" id="UP000305647">
    <property type="component" value="Unassembled WGS sequence"/>
</dbReference>
<keyword evidence="7 12" id="KW-0256">Endoplasmic reticulum</keyword>
<comment type="catalytic activity">
    <reaction evidence="11">
        <text>an alpha-D-Man-(1-&gt;2)-alpha-D-Man-(1-&gt;2)-alpha-D-Man-(1-&gt;3)-[alpha-D-Man-(1-&gt;2)-alpha-D-Man-(1-&gt;3)-alpha-D-Man-(1-&gt;6)]-beta-D-Man-(1-&gt;4)-beta-D-GlcNAc-(1-&gt;4)-alpha-D-GlcNAc-diphospho-di-trans,poly-cis-dolichol + a di-trans,poly-cis-dolichyl beta-D-mannosyl phosphate = an alpha-D-Man-(1-&gt;2)-alpha-D-Man-(1-&gt;2)-alpha-D-Man-(1-&gt;3)-[alpha-D-Man-(1-&gt;2)-alpha-D-Man-(1-&gt;3)-[alpha-D-Man-(1-&gt;6)]-alpha-D-Man-(1-&gt;6)]-beta-D-Man-(1-&gt;4)-beta-D-GlcNAc-(1-&gt;4)-alpha-D-GlcNAc-diphospho-di-trans,poly-cis-dolichol + a di-trans,poly-cis-dolichyl phosphate + H(+)</text>
        <dbReference type="Rhea" id="RHEA:29535"/>
        <dbReference type="Rhea" id="RHEA-COMP:19498"/>
        <dbReference type="Rhea" id="RHEA-COMP:19501"/>
        <dbReference type="Rhea" id="RHEA-COMP:19518"/>
        <dbReference type="Rhea" id="RHEA-COMP:19519"/>
        <dbReference type="ChEBI" id="CHEBI:15378"/>
        <dbReference type="ChEBI" id="CHEBI:57683"/>
        <dbReference type="ChEBI" id="CHEBI:58211"/>
        <dbReference type="ChEBI" id="CHEBI:132517"/>
        <dbReference type="ChEBI" id="CHEBI:132519"/>
        <dbReference type="EC" id="2.4.1.260"/>
    </reaction>
    <physiologicalReaction direction="left-to-right" evidence="11">
        <dbReference type="Rhea" id="RHEA:29536"/>
    </physiologicalReaction>
</comment>
<dbReference type="GO" id="GO:0005789">
    <property type="term" value="C:endoplasmic reticulum membrane"/>
    <property type="evidence" value="ECO:0007669"/>
    <property type="project" value="UniProtKB-SubCell"/>
</dbReference>
<keyword evidence="4 12" id="KW-0328">Glycosyltransferase</keyword>
<keyword evidence="5" id="KW-0808">Transferase</keyword>
<evidence type="ECO:0000256" key="2">
    <source>
        <dbReference type="ARBA" id="ARBA00004922"/>
    </source>
</evidence>
<feature type="transmembrane region" description="Helical" evidence="12">
    <location>
        <begin position="137"/>
        <end position="155"/>
    </location>
</feature>
<feature type="transmembrane region" description="Helical" evidence="12">
    <location>
        <begin position="111"/>
        <end position="130"/>
    </location>
</feature>
<reference evidence="16 17" key="1">
    <citation type="submission" date="2019-03" db="EMBL/GenBank/DDBJ databases">
        <title>Sequencing 25 genomes of Wallemia mellicola.</title>
        <authorList>
            <person name="Gostincar C."/>
        </authorList>
    </citation>
    <scope>NUCLEOTIDE SEQUENCE [LARGE SCALE GENOMIC DNA]</scope>
    <source>
        <strain evidence="14 17">EXF-6152</strain>
        <strain evidence="15 16">EXF-8738</strain>
    </source>
</reference>
<evidence type="ECO:0000313" key="17">
    <source>
        <dbReference type="Proteomes" id="UP000310685"/>
    </source>
</evidence>
<keyword evidence="9 12" id="KW-0472">Membrane</keyword>